<dbReference type="Proteomes" id="UP000001471">
    <property type="component" value="Unassembled WGS sequence"/>
</dbReference>
<evidence type="ECO:0008006" key="3">
    <source>
        <dbReference type="Google" id="ProtNLM"/>
    </source>
</evidence>
<evidence type="ECO:0000313" key="1">
    <source>
        <dbReference type="EMBL" id="EDU50174.1"/>
    </source>
</evidence>
<sequence>MALSMLDQYGPPVQAWNSQQAQLEGNRPQSITSNNIRSRALPYPCVQSWNNFDFGSSHMWDRDQDGLSRSPYILSDPESASQFHQNQELMYDNMATQNVAVKDFSSWVPKTPNGLLSGSVQTELYDALETENPANEEFNGHAIPMAHAPTQYQHGPQSSSAYSFTQDGTSGCAPWYQPNHPYALPMPSFGARNADTSSQMQNRVHNDKLLLEGKKNGLTYNQISRQWLGPPPEMSTLRGRYRALIKPKNQRVRKPNWTQNDCDLLNMIVQQEFDRIDDQTSYSFDVLQKLTKVAWKKVADYIRTHGGSYLFGNSTCKKKWEDLHGIKRKERAKKTRKMASN</sequence>
<name>B2WAE2_PYRTR</name>
<gene>
    <name evidence="1" type="ORF">PTRG_07255</name>
</gene>
<reference evidence="2" key="1">
    <citation type="journal article" date="2013" name="G3 (Bethesda)">
        <title>Comparative genomics of a plant-pathogenic fungus, Pyrenophora tritici-repentis, reveals transduplication and the impact of repeat elements on pathogenicity and population divergence.</title>
        <authorList>
            <person name="Manning V.A."/>
            <person name="Pandelova I."/>
            <person name="Dhillon B."/>
            <person name="Wilhelm L.J."/>
            <person name="Goodwin S.B."/>
            <person name="Berlin A.M."/>
            <person name="Figueroa M."/>
            <person name="Freitag M."/>
            <person name="Hane J.K."/>
            <person name="Henrissat B."/>
            <person name="Holman W.H."/>
            <person name="Kodira C.D."/>
            <person name="Martin J."/>
            <person name="Oliver R.P."/>
            <person name="Robbertse B."/>
            <person name="Schackwitz W."/>
            <person name="Schwartz D.C."/>
            <person name="Spatafora J.W."/>
            <person name="Turgeon B.G."/>
            <person name="Yandava C."/>
            <person name="Young S."/>
            <person name="Zhou S."/>
            <person name="Zeng Q."/>
            <person name="Grigoriev I.V."/>
            <person name="Ma L.-J."/>
            <person name="Ciuffetti L.M."/>
        </authorList>
    </citation>
    <scope>NUCLEOTIDE SEQUENCE [LARGE SCALE GENOMIC DNA]</scope>
    <source>
        <strain evidence="2">Pt-1C-BFP</strain>
    </source>
</reference>
<dbReference type="STRING" id="426418.B2WAE2"/>
<dbReference type="OrthoDB" id="3439209at2759"/>
<evidence type="ECO:0000313" key="2">
    <source>
        <dbReference type="Proteomes" id="UP000001471"/>
    </source>
</evidence>
<dbReference type="eggNOG" id="ENOG502SRZH">
    <property type="taxonomic scope" value="Eukaryota"/>
</dbReference>
<proteinExistence type="predicted"/>
<dbReference type="InParanoid" id="B2WAE2"/>
<accession>B2WAE2</accession>
<dbReference type="HOGENOM" id="CLU_677899_0_0_1"/>
<dbReference type="AlphaFoldDB" id="B2WAE2"/>
<protein>
    <recommendedName>
        <fullName evidence="3">Myb-like domain-containing protein</fullName>
    </recommendedName>
</protein>
<organism evidence="1 2">
    <name type="scientific">Pyrenophora tritici-repentis (strain Pt-1C-BFP)</name>
    <name type="common">Wheat tan spot fungus</name>
    <name type="synonym">Drechslera tritici-repentis</name>
    <dbReference type="NCBI Taxonomy" id="426418"/>
    <lineage>
        <taxon>Eukaryota</taxon>
        <taxon>Fungi</taxon>
        <taxon>Dikarya</taxon>
        <taxon>Ascomycota</taxon>
        <taxon>Pezizomycotina</taxon>
        <taxon>Dothideomycetes</taxon>
        <taxon>Pleosporomycetidae</taxon>
        <taxon>Pleosporales</taxon>
        <taxon>Pleosporineae</taxon>
        <taxon>Pleosporaceae</taxon>
        <taxon>Pyrenophora</taxon>
    </lineage>
</organism>
<dbReference type="EMBL" id="DS231621">
    <property type="protein sequence ID" value="EDU50174.1"/>
    <property type="molecule type" value="Genomic_DNA"/>
</dbReference>